<feature type="domain" description="Malate synthase N-terminal" evidence="12">
    <location>
        <begin position="49"/>
        <end position="107"/>
    </location>
</feature>
<dbReference type="Proteomes" id="UP000189777">
    <property type="component" value="Unassembled WGS sequence"/>
</dbReference>
<dbReference type="GO" id="GO:0006097">
    <property type="term" value="P:glyoxylate cycle"/>
    <property type="evidence" value="ECO:0007669"/>
    <property type="project" value="UniProtKB-UniPathway"/>
</dbReference>
<dbReference type="InterPro" id="IPR046363">
    <property type="entry name" value="MS_N_TIM-barrel_dom"/>
</dbReference>
<dbReference type="PANTHER" id="PTHR42902:SF1">
    <property type="entry name" value="MALATE SYNTHASE 1-RELATED"/>
    <property type="match status" value="1"/>
</dbReference>
<evidence type="ECO:0000256" key="7">
    <source>
        <dbReference type="ARBA" id="ARBA00068441"/>
    </source>
</evidence>
<dbReference type="Gene3D" id="3.20.20.360">
    <property type="entry name" value="Malate synthase, domain 3"/>
    <property type="match status" value="1"/>
</dbReference>
<dbReference type="OrthoDB" id="9768429at2"/>
<dbReference type="EMBL" id="FUZQ01000002">
    <property type="protein sequence ID" value="SKC51870.1"/>
    <property type="molecule type" value="Genomic_DNA"/>
</dbReference>
<accession>A0A1T5JK97</accession>
<evidence type="ECO:0000256" key="5">
    <source>
        <dbReference type="ARBA" id="ARBA00022679"/>
    </source>
</evidence>
<feature type="active site" description="Proton donor" evidence="8">
    <location>
        <position position="502"/>
    </location>
</feature>
<dbReference type="RefSeq" id="WP_079572924.1">
    <property type="nucleotide sequence ID" value="NZ_FUZQ01000002.1"/>
</dbReference>
<dbReference type="InterPro" id="IPR019830">
    <property type="entry name" value="Malate_synthase_CS"/>
</dbReference>
<dbReference type="PROSITE" id="PS00510">
    <property type="entry name" value="MALATE_SYNTHASE"/>
    <property type="match status" value="1"/>
</dbReference>
<evidence type="ECO:0000313" key="15">
    <source>
        <dbReference type="Proteomes" id="UP000189777"/>
    </source>
</evidence>
<comment type="catalytic activity">
    <reaction evidence="6 9">
        <text>glyoxylate + acetyl-CoA + H2O = (S)-malate + CoA + H(+)</text>
        <dbReference type="Rhea" id="RHEA:18181"/>
        <dbReference type="ChEBI" id="CHEBI:15377"/>
        <dbReference type="ChEBI" id="CHEBI:15378"/>
        <dbReference type="ChEBI" id="CHEBI:15589"/>
        <dbReference type="ChEBI" id="CHEBI:36655"/>
        <dbReference type="ChEBI" id="CHEBI:57287"/>
        <dbReference type="ChEBI" id="CHEBI:57288"/>
        <dbReference type="EC" id="2.3.3.9"/>
    </reaction>
</comment>
<feature type="active site" description="Proton acceptor" evidence="8">
    <location>
        <position position="210"/>
    </location>
</feature>
<feature type="domain" description="Malate synthase C-terminal" evidence="13">
    <location>
        <begin position="468"/>
        <end position="579"/>
    </location>
</feature>
<dbReference type="UniPathway" id="UPA00703">
    <property type="reaction ID" value="UER00720"/>
</dbReference>
<evidence type="ECO:0000256" key="2">
    <source>
        <dbReference type="ARBA" id="ARBA00012636"/>
    </source>
</evidence>
<organism evidence="14 15">
    <name type="scientific">Krasilnikoviella flava</name>
    <dbReference type="NCBI Taxonomy" id="526729"/>
    <lineage>
        <taxon>Bacteria</taxon>
        <taxon>Bacillati</taxon>
        <taxon>Actinomycetota</taxon>
        <taxon>Actinomycetes</taxon>
        <taxon>Micrococcales</taxon>
        <taxon>Promicromonosporaceae</taxon>
        <taxon>Krasilnikoviella</taxon>
    </lineage>
</organism>
<dbReference type="Pfam" id="PF01274">
    <property type="entry name" value="MS_TIM-barrel"/>
    <property type="match status" value="1"/>
</dbReference>
<feature type="region of interest" description="Disordered" evidence="10">
    <location>
        <begin position="1"/>
        <end position="21"/>
    </location>
</feature>
<evidence type="ECO:0000256" key="8">
    <source>
        <dbReference type="PIRSR" id="PIRSR001363-1"/>
    </source>
</evidence>
<name>A0A1T5JK97_9MICO</name>
<dbReference type="InterPro" id="IPR006252">
    <property type="entry name" value="Malate_synthA"/>
</dbReference>
<evidence type="ECO:0000256" key="10">
    <source>
        <dbReference type="SAM" id="MobiDB-lite"/>
    </source>
</evidence>
<evidence type="ECO:0000259" key="13">
    <source>
        <dbReference type="Pfam" id="PF20659"/>
    </source>
</evidence>
<feature type="region of interest" description="Disordered" evidence="10">
    <location>
        <begin position="96"/>
        <end position="115"/>
    </location>
</feature>
<dbReference type="GO" id="GO:0004474">
    <property type="term" value="F:malate synthase activity"/>
    <property type="evidence" value="ECO:0007669"/>
    <property type="project" value="UniProtKB-EC"/>
</dbReference>
<protein>
    <recommendedName>
        <fullName evidence="7 9">Malate synthase</fullName>
        <ecNumber evidence="2 9">2.3.3.9</ecNumber>
    </recommendedName>
</protein>
<dbReference type="InterPro" id="IPR044856">
    <property type="entry name" value="Malate_synth_C_sf"/>
</dbReference>
<dbReference type="InterPro" id="IPR001465">
    <property type="entry name" value="Malate_synthase_TIM"/>
</dbReference>
<comment type="pathway">
    <text evidence="9">Carbohydrate metabolism; glyoxylate cycle; (S)-malate from isocitrate: step 2/2.</text>
</comment>
<dbReference type="FunFam" id="3.20.20.360:FF:000001">
    <property type="entry name" value="Malate synthase"/>
    <property type="match status" value="1"/>
</dbReference>
<dbReference type="GO" id="GO:0006099">
    <property type="term" value="P:tricarboxylic acid cycle"/>
    <property type="evidence" value="ECO:0007669"/>
    <property type="project" value="UniProtKB-KW"/>
</dbReference>
<evidence type="ECO:0000259" key="11">
    <source>
        <dbReference type="Pfam" id="PF01274"/>
    </source>
</evidence>
<dbReference type="STRING" id="526729.SAMN04324258_1481"/>
<gene>
    <name evidence="14" type="ORF">SAMN04324258_1481</name>
</gene>
<evidence type="ECO:0000259" key="12">
    <source>
        <dbReference type="Pfam" id="PF20656"/>
    </source>
</evidence>
<dbReference type="PIRSF" id="PIRSF001363">
    <property type="entry name" value="Malate_synth"/>
    <property type="match status" value="1"/>
</dbReference>
<dbReference type="NCBIfam" id="TIGR01344">
    <property type="entry name" value="malate_syn_A"/>
    <property type="match status" value="1"/>
</dbReference>
<evidence type="ECO:0000256" key="9">
    <source>
        <dbReference type="RuleBase" id="RU000555"/>
    </source>
</evidence>
<dbReference type="CDD" id="cd00727">
    <property type="entry name" value="malate_synt_A"/>
    <property type="match status" value="1"/>
</dbReference>
<keyword evidence="4 9" id="KW-0816">Tricarboxylic acid cycle</keyword>
<dbReference type="Gene3D" id="1.20.1220.12">
    <property type="entry name" value="Malate synthase, domain III"/>
    <property type="match status" value="1"/>
</dbReference>
<dbReference type="InterPro" id="IPR048355">
    <property type="entry name" value="MS_C"/>
</dbReference>
<evidence type="ECO:0000256" key="3">
    <source>
        <dbReference type="ARBA" id="ARBA00022435"/>
    </source>
</evidence>
<dbReference type="SUPFAM" id="SSF51645">
    <property type="entry name" value="Malate synthase G"/>
    <property type="match status" value="1"/>
</dbReference>
<evidence type="ECO:0000256" key="6">
    <source>
        <dbReference type="ARBA" id="ARBA00047918"/>
    </source>
</evidence>
<dbReference type="Pfam" id="PF20659">
    <property type="entry name" value="MS_C"/>
    <property type="match status" value="1"/>
</dbReference>
<dbReference type="InterPro" id="IPR011076">
    <property type="entry name" value="Malate_synth_sf"/>
</dbReference>
<dbReference type="PANTHER" id="PTHR42902">
    <property type="entry name" value="MALATE SYNTHASE"/>
    <property type="match status" value="1"/>
</dbReference>
<dbReference type="Pfam" id="PF20656">
    <property type="entry name" value="MS_N"/>
    <property type="match status" value="1"/>
</dbReference>
<keyword evidence="3 9" id="KW-0329">Glyoxylate bypass</keyword>
<evidence type="ECO:0000313" key="14">
    <source>
        <dbReference type="EMBL" id="SKC51870.1"/>
    </source>
</evidence>
<comment type="similarity">
    <text evidence="1 9">Belongs to the malate synthase family.</text>
</comment>
<dbReference type="AlphaFoldDB" id="A0A1T5JK97"/>
<evidence type="ECO:0000256" key="4">
    <source>
        <dbReference type="ARBA" id="ARBA00022532"/>
    </source>
</evidence>
<keyword evidence="15" id="KW-1185">Reference proteome</keyword>
<evidence type="ECO:0000256" key="1">
    <source>
        <dbReference type="ARBA" id="ARBA00006394"/>
    </source>
</evidence>
<dbReference type="InterPro" id="IPR048356">
    <property type="entry name" value="MS_N"/>
</dbReference>
<feature type="domain" description="Malate synthase TIM barrel" evidence="11">
    <location>
        <begin position="206"/>
        <end position="457"/>
    </location>
</feature>
<proteinExistence type="inferred from homology"/>
<reference evidence="14 15" key="1">
    <citation type="submission" date="2017-02" db="EMBL/GenBank/DDBJ databases">
        <authorList>
            <person name="Peterson S.W."/>
        </authorList>
    </citation>
    <scope>NUCLEOTIDE SEQUENCE [LARGE SCALE GENOMIC DNA]</scope>
    <source>
        <strain evidence="14 15">DSM 21481</strain>
    </source>
</reference>
<keyword evidence="5 9" id="KW-0808">Transferase</keyword>
<dbReference type="GO" id="GO:0005737">
    <property type="term" value="C:cytoplasm"/>
    <property type="evidence" value="ECO:0007669"/>
    <property type="project" value="TreeGrafter"/>
</dbReference>
<dbReference type="FunFam" id="1.20.1220.12:FF:000001">
    <property type="entry name" value="Malate synthase"/>
    <property type="match status" value="1"/>
</dbReference>
<dbReference type="EC" id="2.3.3.9" evidence="2 9"/>
<sequence length="584" mass="64059">MTTLTSSTTAPPRTAPVPAVAPAVGTPLADTATDPFVWGGTTLAEGHLSVTAPLGPRDEEILTPEALAFLAMLHDRFADDRTGLLLERQRRMRRIADGDDPDFHPATRPVRDDPSWRVAGAAGAPGLSDRRVEITGPTDPKMTINALNSGARCWLADAEDAQSPTWRNVVEGQLALHDAIRGTLTFTNPAGKRYALRSTDLTELPTIVFRPRGWHLFESHLAYTGPDGSTQPASGSLVDFGLYLFHNAAELIERGRGPYFYLPKLEGYREARLWNEVFEVAQDALRIPRGTIRATVLIETLPAAFEMEEILYELRDHCAGLNAGRWDYLFSIIKCFRKRGSSYVLPDRGQVTMAAPFMRAYTELLVATCHRRGAHAIGGMSAFVPDRRSPEVTERAVEQVWSDKTREAAAGFDGTWVAHPDLVEVARGAFDEVLGEREHQVDRLRDDVEVGQAELLDVASARRTGATVTAAGLRTNVSVGVRYIESWLRGTGAAAIDHLMEDAATAEISRSQVWQWVASGTTTEDGLPITRVRCEAVLRDVLRGLPRSSGDRFDDAVALFREVALGEEFPPFLTTGAYARYLAG</sequence>